<accession>A0ACD1E105</accession>
<reference evidence="1" key="1">
    <citation type="submission" date="2021-06" db="EMBL/GenBank/DDBJ databases">
        <authorList>
            <person name="Ellington A.J."/>
            <person name="Bryan N.C."/>
            <person name="Christner B.C."/>
            <person name="Reisch C.R."/>
        </authorList>
    </citation>
    <scope>NUCLEOTIDE SEQUENCE</scope>
    <source>
        <strain evidence="1">L6-1</strain>
    </source>
</reference>
<protein>
    <submittedName>
        <fullName evidence="1">Uncharacterized protein</fullName>
    </submittedName>
</protein>
<organism evidence="1 2">
    <name type="scientific">Curtobacterium aetherium</name>
    <dbReference type="NCBI Taxonomy" id="2841594"/>
    <lineage>
        <taxon>Bacteria</taxon>
        <taxon>Bacillati</taxon>
        <taxon>Actinomycetota</taxon>
        <taxon>Actinomycetes</taxon>
        <taxon>Micrococcales</taxon>
        <taxon>Microbacteriaceae</taxon>
        <taxon>Curtobacterium</taxon>
    </lineage>
</organism>
<keyword evidence="2" id="KW-1185">Reference proteome</keyword>
<dbReference type="EMBL" id="CP076544">
    <property type="protein sequence ID" value="QWS32613.1"/>
    <property type="molecule type" value="Genomic_DNA"/>
</dbReference>
<name>A0ACD1E105_9MICO</name>
<proteinExistence type="predicted"/>
<dbReference type="Proteomes" id="UP000681794">
    <property type="component" value="Chromosome"/>
</dbReference>
<sequence length="614" mass="69419">MTAPKAKHHDFEKAEQWMQDCFGMSMLMYLKMGKRDAFHRAVRETSKVIALGGIEELLEQYWLEDHPSRRGRHAYMSTTSAMALMFVTMRVKGTVSIRTGADLLVDSTNEELEMLGIDPSIFDRGDLYDAYWRAVHRLKDLLDRDPGPRWRRPSPARLAEIKKEFYSDPERLELLEGRMMTICNQLLQGTWLLLPKELRERMNGTAAIDATVVPVAGMQKSLDNMTGDDTASVNYGCGFYVREGDHDGTNSAPGKRIFGREAELGTLTRNSPGADIDAPLFIIWFGGHKPGEVHGQGKRFLDSCKERGIPITTVIADRAYLPGAKSEDFQLPIAAHGANAVMDYPHDKLGIQAYYASKDGKHDLVMCDGSWYPSFMPETLKLAESTWAETRIAASKMTNPVAREATLTAGHDLVSKRREQRAKYRLKPRGRHNADGSRQYFYPTGLDPIDFDKTTGEQFKTPIPGKTVKIPGVLTADPRNDGDGTKHLKFGQEFEYKSEEWRRWYGLRNTIESVNSRVKDPQAEGLHDPLNRRGRGPWFAEIAAALAAASQNLRRLIHFLQDRLALKRLSAKNRNHWMTYAKQNPNARVEPFEATEADSEPPEYYLVPIDELLG</sequence>
<evidence type="ECO:0000313" key="1">
    <source>
        <dbReference type="EMBL" id="QWS32613.1"/>
    </source>
</evidence>
<gene>
    <name evidence="1" type="ORF">KM842_09950</name>
</gene>
<evidence type="ECO:0000313" key="2">
    <source>
        <dbReference type="Proteomes" id="UP000681794"/>
    </source>
</evidence>